<protein>
    <recommendedName>
        <fullName evidence="18">7-dehydrocholesterol reductase</fullName>
        <ecNumber evidence="17">1.3.1.21</ecNumber>
    </recommendedName>
    <alternativeName>
        <fullName evidence="19">Sterol Delta(7)-reductase</fullName>
    </alternativeName>
</protein>
<evidence type="ECO:0000256" key="14">
    <source>
        <dbReference type="ARBA" id="ARBA00023136"/>
    </source>
</evidence>
<evidence type="ECO:0000256" key="13">
    <source>
        <dbReference type="ARBA" id="ARBA00023098"/>
    </source>
</evidence>
<feature type="transmembrane region" description="Helical" evidence="20">
    <location>
        <begin position="211"/>
        <end position="228"/>
    </location>
</feature>
<evidence type="ECO:0000256" key="7">
    <source>
        <dbReference type="ARBA" id="ARBA00022824"/>
    </source>
</evidence>
<gene>
    <name evidence="21" type="ORF">KFL_005550050</name>
</gene>
<dbReference type="Proteomes" id="UP000054558">
    <property type="component" value="Unassembled WGS sequence"/>
</dbReference>
<dbReference type="FunFam" id="1.20.120.1630:FF:000006">
    <property type="entry name" value="Putative 7-dehydrocholesterol reductase"/>
    <property type="match status" value="1"/>
</dbReference>
<keyword evidence="3" id="KW-0444">Lipid biosynthesis</keyword>
<accession>A0A1Y1INN6</accession>
<evidence type="ECO:0000256" key="9">
    <source>
        <dbReference type="ARBA" id="ARBA00022955"/>
    </source>
</evidence>
<feature type="transmembrane region" description="Helical" evidence="20">
    <location>
        <begin position="82"/>
        <end position="104"/>
    </location>
</feature>
<dbReference type="Pfam" id="PF01222">
    <property type="entry name" value="ERG4_ERG24"/>
    <property type="match status" value="1"/>
</dbReference>
<feature type="transmembrane region" description="Helical" evidence="20">
    <location>
        <begin position="139"/>
        <end position="159"/>
    </location>
</feature>
<sequence length="505" mass="57247">MPSKWNVARVTTYKCMGRGWRLRALIGSKDLKSRRKMASDKASIGDGSEPAEVVKPLPNAKAQLGKHRESQYQKLAPARGTFLTMVGMVLLLFLTPPAAIYVWYIHAQKNGSVAEFYHFAMEEGLSGVWSIWPRPTGTAWAIIGIFGGFEALLQLYLPGKEVYGPVSPAGNIPVYKDNGILAYGISLIAYMAAWKLGLFQATLVWDHLGEVFSALNIFSLLLCGFLYIKGRSFPSSSDWGSAGNFVFDFFWGMELYPRIGKNFDIKVFTNCRFGLMAWAVLCLNYALVQVERDGHVADSMAVSVALTLIYVTKFFLWEAGYWCTMDIAHDRAGYYLCWGCLVWVPCIYTSPSMYLVNHPIHLGYVTAALVLAAGTLCIYINYDCDRQRQYFRATHGKGLIWGKKPSKIEATYVTENGETKTSLLLTSGWWGLARHFHYVPEILAAFFWTVPGLFNHALPYFYVVFLTILLFDRATRDDVRCREKYKKFWKKYCDRVPYKIVPGVY</sequence>
<dbReference type="GO" id="GO:0006695">
    <property type="term" value="P:cholesterol biosynthetic process"/>
    <property type="evidence" value="ECO:0007669"/>
    <property type="project" value="UniProtKB-KW"/>
</dbReference>
<dbReference type="InterPro" id="IPR001171">
    <property type="entry name" value="ERG24_DHCR-like"/>
</dbReference>
<dbReference type="PROSITE" id="PS01017">
    <property type="entry name" value="STEROL_REDUCT_1"/>
    <property type="match status" value="1"/>
</dbReference>
<keyword evidence="15" id="KW-1207">Sterol metabolism</keyword>
<evidence type="ECO:0000256" key="10">
    <source>
        <dbReference type="ARBA" id="ARBA00022989"/>
    </source>
</evidence>
<proteinExistence type="inferred from homology"/>
<feature type="transmembrane region" description="Helical" evidence="20">
    <location>
        <begin position="300"/>
        <end position="320"/>
    </location>
</feature>
<keyword evidence="16" id="KW-0753">Steroid metabolism</keyword>
<evidence type="ECO:0000256" key="5">
    <source>
        <dbReference type="ARBA" id="ARBA00022692"/>
    </source>
</evidence>
<keyword evidence="22" id="KW-1185">Reference proteome</keyword>
<evidence type="ECO:0000256" key="15">
    <source>
        <dbReference type="ARBA" id="ARBA00023166"/>
    </source>
</evidence>
<dbReference type="GO" id="GO:0016126">
    <property type="term" value="P:sterol biosynthetic process"/>
    <property type="evidence" value="ECO:0000318"/>
    <property type="project" value="GO_Central"/>
</dbReference>
<feature type="transmembrane region" description="Helical" evidence="20">
    <location>
        <begin position="362"/>
        <end position="382"/>
    </location>
</feature>
<evidence type="ECO:0000256" key="18">
    <source>
        <dbReference type="ARBA" id="ARBA00039984"/>
    </source>
</evidence>
<feature type="transmembrane region" description="Helical" evidence="20">
    <location>
        <begin position="332"/>
        <end position="350"/>
    </location>
</feature>
<keyword evidence="8" id="KW-0521">NADP</keyword>
<dbReference type="AlphaFoldDB" id="A0A1Y1INN6"/>
<dbReference type="InterPro" id="IPR018083">
    <property type="entry name" value="Sterol_reductase_CS"/>
</dbReference>
<feature type="transmembrane region" description="Helical" evidence="20">
    <location>
        <begin position="267"/>
        <end position="288"/>
    </location>
</feature>
<dbReference type="EMBL" id="DF237504">
    <property type="protein sequence ID" value="GAQ89718.1"/>
    <property type="molecule type" value="Genomic_DNA"/>
</dbReference>
<evidence type="ECO:0000256" key="8">
    <source>
        <dbReference type="ARBA" id="ARBA00022857"/>
    </source>
</evidence>
<feature type="transmembrane region" description="Helical" evidence="20">
    <location>
        <begin position="436"/>
        <end position="454"/>
    </location>
</feature>
<dbReference type="Gene3D" id="1.20.120.1630">
    <property type="match status" value="1"/>
</dbReference>
<comment type="subcellular location">
    <subcellularLocation>
        <location evidence="1">Endoplasmic reticulum membrane</location>
        <topology evidence="1">Multi-pass membrane protein</topology>
    </subcellularLocation>
</comment>
<dbReference type="GO" id="GO:0047598">
    <property type="term" value="F:7-dehydrocholesterol reductase activity"/>
    <property type="evidence" value="ECO:0000318"/>
    <property type="project" value="GO_Central"/>
</dbReference>
<keyword evidence="10 20" id="KW-1133">Transmembrane helix</keyword>
<evidence type="ECO:0000313" key="21">
    <source>
        <dbReference type="EMBL" id="GAQ89718.1"/>
    </source>
</evidence>
<dbReference type="GO" id="GO:0005789">
    <property type="term" value="C:endoplasmic reticulum membrane"/>
    <property type="evidence" value="ECO:0000318"/>
    <property type="project" value="GO_Central"/>
</dbReference>
<comment type="similarity">
    <text evidence="2">Belongs to the ERG4/ERG24 family.</text>
</comment>
<dbReference type="OrthoDB" id="5326588at2759"/>
<dbReference type="PANTHER" id="PTHR21257:SF38">
    <property type="entry name" value="7-DEHYDROCHOLESTEROL REDUCTASE"/>
    <property type="match status" value="1"/>
</dbReference>
<keyword evidence="9" id="KW-0752">Steroid biosynthesis</keyword>
<dbReference type="OMA" id="WGKPAEC"/>
<evidence type="ECO:0000256" key="4">
    <source>
        <dbReference type="ARBA" id="ARBA00022548"/>
    </source>
</evidence>
<evidence type="ECO:0000256" key="20">
    <source>
        <dbReference type="SAM" id="Phobius"/>
    </source>
</evidence>
<evidence type="ECO:0000256" key="19">
    <source>
        <dbReference type="ARBA" id="ARBA00042688"/>
    </source>
</evidence>
<evidence type="ECO:0000256" key="2">
    <source>
        <dbReference type="ARBA" id="ARBA00005402"/>
    </source>
</evidence>
<name>A0A1Y1INN6_KLENI</name>
<dbReference type="GO" id="GO:0016132">
    <property type="term" value="P:brassinosteroid biosynthetic process"/>
    <property type="evidence" value="ECO:0000318"/>
    <property type="project" value="GO_Central"/>
</dbReference>
<dbReference type="PANTHER" id="PTHR21257">
    <property type="entry name" value="DELTA(14)-STEROL REDUCTASE"/>
    <property type="match status" value="1"/>
</dbReference>
<keyword evidence="5 20" id="KW-0812">Transmembrane</keyword>
<evidence type="ECO:0000256" key="1">
    <source>
        <dbReference type="ARBA" id="ARBA00004477"/>
    </source>
</evidence>
<evidence type="ECO:0000313" key="22">
    <source>
        <dbReference type="Proteomes" id="UP000054558"/>
    </source>
</evidence>
<feature type="transmembrane region" description="Helical" evidence="20">
    <location>
        <begin position="180"/>
        <end position="205"/>
    </location>
</feature>
<evidence type="ECO:0000256" key="6">
    <source>
        <dbReference type="ARBA" id="ARBA00022778"/>
    </source>
</evidence>
<keyword evidence="12" id="KW-0756">Sterol biosynthesis</keyword>
<evidence type="ECO:0000256" key="16">
    <source>
        <dbReference type="ARBA" id="ARBA00023221"/>
    </source>
</evidence>
<reference evidence="21 22" key="1">
    <citation type="journal article" date="2014" name="Nat. Commun.">
        <title>Klebsormidium flaccidum genome reveals primary factors for plant terrestrial adaptation.</title>
        <authorList>
            <person name="Hori K."/>
            <person name="Maruyama F."/>
            <person name="Fujisawa T."/>
            <person name="Togashi T."/>
            <person name="Yamamoto N."/>
            <person name="Seo M."/>
            <person name="Sato S."/>
            <person name="Yamada T."/>
            <person name="Mori H."/>
            <person name="Tajima N."/>
            <person name="Moriyama T."/>
            <person name="Ikeuchi M."/>
            <person name="Watanabe M."/>
            <person name="Wada H."/>
            <person name="Kobayashi K."/>
            <person name="Saito M."/>
            <person name="Masuda T."/>
            <person name="Sasaki-Sekimoto Y."/>
            <person name="Mashiguchi K."/>
            <person name="Awai K."/>
            <person name="Shimojima M."/>
            <person name="Masuda S."/>
            <person name="Iwai M."/>
            <person name="Nobusawa T."/>
            <person name="Narise T."/>
            <person name="Kondo S."/>
            <person name="Saito H."/>
            <person name="Sato R."/>
            <person name="Murakawa M."/>
            <person name="Ihara Y."/>
            <person name="Oshima-Yamada Y."/>
            <person name="Ohtaka K."/>
            <person name="Satoh M."/>
            <person name="Sonobe K."/>
            <person name="Ishii M."/>
            <person name="Ohtani R."/>
            <person name="Kanamori-Sato M."/>
            <person name="Honoki R."/>
            <person name="Miyazaki D."/>
            <person name="Mochizuki H."/>
            <person name="Umetsu J."/>
            <person name="Higashi K."/>
            <person name="Shibata D."/>
            <person name="Kamiya Y."/>
            <person name="Sato N."/>
            <person name="Nakamura Y."/>
            <person name="Tabata S."/>
            <person name="Ida S."/>
            <person name="Kurokawa K."/>
            <person name="Ohta H."/>
        </authorList>
    </citation>
    <scope>NUCLEOTIDE SEQUENCE [LARGE SCALE GENOMIC DNA]</scope>
    <source>
        <strain evidence="21 22">NIES-2285</strain>
    </source>
</reference>
<keyword evidence="11" id="KW-0560">Oxidoreductase</keyword>
<keyword evidence="4" id="KW-0153">Cholesterol metabolism</keyword>
<evidence type="ECO:0000256" key="12">
    <source>
        <dbReference type="ARBA" id="ARBA00023011"/>
    </source>
</evidence>
<dbReference type="PROSITE" id="PS01018">
    <property type="entry name" value="STEROL_REDUCT_2"/>
    <property type="match status" value="1"/>
</dbReference>
<keyword evidence="13" id="KW-0443">Lipid metabolism</keyword>
<dbReference type="STRING" id="105231.A0A1Y1INN6"/>
<keyword evidence="14 20" id="KW-0472">Membrane</keyword>
<evidence type="ECO:0000256" key="17">
    <source>
        <dbReference type="ARBA" id="ARBA00038851"/>
    </source>
</evidence>
<organism evidence="21 22">
    <name type="scientific">Klebsormidium nitens</name>
    <name type="common">Green alga</name>
    <name type="synonym">Ulothrix nitens</name>
    <dbReference type="NCBI Taxonomy" id="105231"/>
    <lineage>
        <taxon>Eukaryota</taxon>
        <taxon>Viridiplantae</taxon>
        <taxon>Streptophyta</taxon>
        <taxon>Klebsormidiophyceae</taxon>
        <taxon>Klebsormidiales</taxon>
        <taxon>Klebsormidiaceae</taxon>
        <taxon>Klebsormidium</taxon>
    </lineage>
</organism>
<dbReference type="EC" id="1.3.1.21" evidence="17"/>
<keyword evidence="6" id="KW-0152">Cholesterol biosynthesis</keyword>
<evidence type="ECO:0000256" key="11">
    <source>
        <dbReference type="ARBA" id="ARBA00023002"/>
    </source>
</evidence>
<evidence type="ECO:0000256" key="3">
    <source>
        <dbReference type="ARBA" id="ARBA00022516"/>
    </source>
</evidence>
<keyword evidence="7" id="KW-0256">Endoplasmic reticulum</keyword>